<dbReference type="AlphaFoldDB" id="A0AAT9P3Q4"/>
<protein>
    <recommendedName>
        <fullName evidence="2">Transcriptional regulator</fullName>
    </recommendedName>
</protein>
<name>A0AAT9P3Q4_9STAP</name>
<accession>A0AAT9P3Q4</accession>
<proteinExistence type="predicted"/>
<evidence type="ECO:0008006" key="2">
    <source>
        <dbReference type="Google" id="ProtNLM"/>
    </source>
</evidence>
<organism evidence="1">
    <name type="scientific">Macrococcus psychrotolerans</name>
    <dbReference type="NCBI Taxonomy" id="3039389"/>
    <lineage>
        <taxon>Bacteria</taxon>
        <taxon>Bacillati</taxon>
        <taxon>Bacillota</taxon>
        <taxon>Bacilli</taxon>
        <taxon>Bacillales</taxon>
        <taxon>Staphylococcaceae</taxon>
        <taxon>Macrococcus</taxon>
    </lineage>
</organism>
<sequence length="134" mass="15623">MTYTTEQIKDIINNYPIYIKRIFELKRSYYENIMGGNTALYGIEATLPKGNGSNSDPVFNEINRILKTDKTITRLENKVKYIQNRWDRVIDERMAIVLSDKLSGYTIYDSAEKLDCSPQRISQIFNEIAELLKD</sequence>
<dbReference type="EMBL" id="CP079955">
    <property type="protein sequence ID" value="QYA31993.1"/>
    <property type="molecule type" value="Genomic_DNA"/>
</dbReference>
<gene>
    <name evidence="1" type="ORF">KYI10_06220</name>
</gene>
<evidence type="ECO:0000313" key="1">
    <source>
        <dbReference type="EMBL" id="QYA31993.1"/>
    </source>
</evidence>
<reference evidence="1" key="1">
    <citation type="submission" date="2021-07" db="EMBL/GenBank/DDBJ databases">
        <title>Prevalence and characterization of methicillin-resistant Macrococcus spp. in food producing animals and meat in Switzerland in 2019.</title>
        <authorList>
            <person name="Keller J.E."/>
            <person name="Schwendener S."/>
            <person name="Neuenschwander J."/>
            <person name="Overesch G."/>
            <person name="Perreten V."/>
        </authorList>
    </citation>
    <scope>NUCLEOTIDE SEQUENCE</scope>
    <source>
        <strain evidence="1">19Msa1099</strain>
    </source>
</reference>